<organism evidence="3 4">
    <name type="scientific">Jaminaea rosea</name>
    <dbReference type="NCBI Taxonomy" id="1569628"/>
    <lineage>
        <taxon>Eukaryota</taxon>
        <taxon>Fungi</taxon>
        <taxon>Dikarya</taxon>
        <taxon>Basidiomycota</taxon>
        <taxon>Ustilaginomycotina</taxon>
        <taxon>Exobasidiomycetes</taxon>
        <taxon>Microstromatales</taxon>
        <taxon>Microstromatales incertae sedis</taxon>
        <taxon>Jaminaea</taxon>
    </lineage>
</organism>
<sequence length="702" mass="76033">MPSRDDGTASAPLLGGQDEPRDVRFAISEEDAEDPRGSVQAEQEEEEDVSNKYPPPSSLPPSYREATHRRDPWYKSEVALSLHHYGRICLGGSTSFLRKYWPTSRFAQAGFFIVGLWILVIVSGPTWDKTSRLGMGNGIDDLLTALPPPPLMGDGHYLQSAVWSSPASCHPTRHGMATYCTRTTNFNLTYPRAANSFHSSDKVFIFVDPLRGHGFSDERGRAPATVEVQVDDKAPKEEAMVKVEARYEQELQALLERANVGLMSAGIRDRGVGIYTWPLPYHLRVVPQHVYPYPLLSFKIVVKLHPEAQIPNFVLDGANMDVGMFRDLPGQGKMNVVAPAKTTIGKQERRSEEGLQMLDIGRLKTATSNLRLGHAIGKHRAEVRQALRKRADDTSSWPFFGIVRLLTGQGDVLFGGRTHVMGHIWAATKAGKIDLGEEARLRGIEVHLEAEPAQPHTHGEEVAKATAMSSGGDILLGKGTQIDAKDIVSLTSRGARGIALGDDAWISATRLNADVKGAGGIASADSAEWRTNHSLVLNAPSGGIVAPVSVSPPARRELGTGTEQRAWVGVDATAGKGDVALRFKSHEAGTPVRVNAKSQERGSVEVVMRPEFAGTWHVKAPNRAGSSVTPPRTGSDGKDARGARVFESKDVQAGKEAFEASGEVWWRKKEGDKHATGEAWGSVEIEAAAGSKEAAARLSFDG</sequence>
<keyword evidence="2" id="KW-0472">Membrane</keyword>
<feature type="transmembrane region" description="Helical" evidence="2">
    <location>
        <begin position="106"/>
        <end position="127"/>
    </location>
</feature>
<name>A0A316URA8_9BASI</name>
<keyword evidence="2" id="KW-1133">Transmembrane helix</keyword>
<dbReference type="EMBL" id="KZ819670">
    <property type="protein sequence ID" value="PWN26851.1"/>
    <property type="molecule type" value="Genomic_DNA"/>
</dbReference>
<dbReference type="RefSeq" id="XP_025361463.1">
    <property type="nucleotide sequence ID" value="XM_025509269.1"/>
</dbReference>
<dbReference type="Proteomes" id="UP000245884">
    <property type="component" value="Unassembled WGS sequence"/>
</dbReference>
<dbReference type="OrthoDB" id="5570013at2759"/>
<feature type="region of interest" description="Disordered" evidence="1">
    <location>
        <begin position="1"/>
        <end position="66"/>
    </location>
</feature>
<gene>
    <name evidence="3" type="ORF">BDZ90DRAFT_280335</name>
</gene>
<protein>
    <submittedName>
        <fullName evidence="3">Uncharacterized protein</fullName>
    </submittedName>
</protein>
<evidence type="ECO:0000256" key="2">
    <source>
        <dbReference type="SAM" id="Phobius"/>
    </source>
</evidence>
<reference evidence="3 4" key="1">
    <citation type="journal article" date="2018" name="Mol. Biol. Evol.">
        <title>Broad Genomic Sampling Reveals a Smut Pathogenic Ancestry of the Fungal Clade Ustilaginomycotina.</title>
        <authorList>
            <person name="Kijpornyongpan T."/>
            <person name="Mondo S.J."/>
            <person name="Barry K."/>
            <person name="Sandor L."/>
            <person name="Lee J."/>
            <person name="Lipzen A."/>
            <person name="Pangilinan J."/>
            <person name="LaButti K."/>
            <person name="Hainaut M."/>
            <person name="Henrissat B."/>
            <person name="Grigoriev I.V."/>
            <person name="Spatafora J.W."/>
            <person name="Aime M.C."/>
        </authorList>
    </citation>
    <scope>NUCLEOTIDE SEQUENCE [LARGE SCALE GENOMIC DNA]</scope>
    <source>
        <strain evidence="3 4">MCA 5214</strain>
    </source>
</reference>
<keyword evidence="4" id="KW-1185">Reference proteome</keyword>
<evidence type="ECO:0000313" key="4">
    <source>
        <dbReference type="Proteomes" id="UP000245884"/>
    </source>
</evidence>
<keyword evidence="2" id="KW-0812">Transmembrane</keyword>
<dbReference type="AlphaFoldDB" id="A0A316URA8"/>
<proteinExistence type="predicted"/>
<accession>A0A316URA8</accession>
<evidence type="ECO:0000313" key="3">
    <source>
        <dbReference type="EMBL" id="PWN26851.1"/>
    </source>
</evidence>
<dbReference type="GeneID" id="37031092"/>
<evidence type="ECO:0000256" key="1">
    <source>
        <dbReference type="SAM" id="MobiDB-lite"/>
    </source>
</evidence>
<feature type="region of interest" description="Disordered" evidence="1">
    <location>
        <begin position="621"/>
        <end position="643"/>
    </location>
</feature>